<organism evidence="1 2">
    <name type="scientific">Melia azedarach</name>
    <name type="common">Chinaberry tree</name>
    <dbReference type="NCBI Taxonomy" id="155640"/>
    <lineage>
        <taxon>Eukaryota</taxon>
        <taxon>Viridiplantae</taxon>
        <taxon>Streptophyta</taxon>
        <taxon>Embryophyta</taxon>
        <taxon>Tracheophyta</taxon>
        <taxon>Spermatophyta</taxon>
        <taxon>Magnoliopsida</taxon>
        <taxon>eudicotyledons</taxon>
        <taxon>Gunneridae</taxon>
        <taxon>Pentapetalae</taxon>
        <taxon>rosids</taxon>
        <taxon>malvids</taxon>
        <taxon>Sapindales</taxon>
        <taxon>Meliaceae</taxon>
        <taxon>Melia</taxon>
    </lineage>
</organism>
<sequence>MVSVRFLFLILALWCLLFTFSEAREILVGGKENSWTIPPSANFFNMWAEKIRFRKGDFLLWKYDGKTDSVLEVTKEHYDNCKTSKPIKEYKDGDTKIELSRSGPHYFISGAKEHCQKGQKVLVVVLPEKHKSPDGGKPPASAPAPSPDPNSAAYGSRVGFVSAIITLVGLGYAFF</sequence>
<keyword evidence="2" id="KW-1185">Reference proteome</keyword>
<dbReference type="Proteomes" id="UP001164539">
    <property type="component" value="Chromosome 10"/>
</dbReference>
<proteinExistence type="predicted"/>
<gene>
    <name evidence="1" type="ORF">OWV82_019353</name>
</gene>
<reference evidence="1 2" key="1">
    <citation type="journal article" date="2023" name="Science">
        <title>Complex scaffold remodeling in plant triterpene biosynthesis.</title>
        <authorList>
            <person name="De La Pena R."/>
            <person name="Hodgson H."/>
            <person name="Liu J.C."/>
            <person name="Stephenson M.J."/>
            <person name="Martin A.C."/>
            <person name="Owen C."/>
            <person name="Harkess A."/>
            <person name="Leebens-Mack J."/>
            <person name="Jimenez L.E."/>
            <person name="Osbourn A."/>
            <person name="Sattely E.S."/>
        </authorList>
    </citation>
    <scope>NUCLEOTIDE SEQUENCE [LARGE SCALE GENOMIC DNA]</scope>
    <source>
        <strain evidence="2">cv. JPN11</strain>
        <tissue evidence="1">Leaf</tissue>
    </source>
</reference>
<evidence type="ECO:0000313" key="1">
    <source>
        <dbReference type="EMBL" id="KAJ4709582.1"/>
    </source>
</evidence>
<comment type="caution">
    <text evidence="1">The sequence shown here is derived from an EMBL/GenBank/DDBJ whole genome shotgun (WGS) entry which is preliminary data.</text>
</comment>
<name>A0ACC1XDU4_MELAZ</name>
<evidence type="ECO:0000313" key="2">
    <source>
        <dbReference type="Proteomes" id="UP001164539"/>
    </source>
</evidence>
<accession>A0ACC1XDU4</accession>
<protein>
    <submittedName>
        <fullName evidence="1">Early nodulin-like protein</fullName>
    </submittedName>
</protein>
<dbReference type="EMBL" id="CM051403">
    <property type="protein sequence ID" value="KAJ4709582.1"/>
    <property type="molecule type" value="Genomic_DNA"/>
</dbReference>